<name>A0ABD6QN89_MYCFO</name>
<comment type="caution">
    <text evidence="1">The sequence shown here is derived from an EMBL/GenBank/DDBJ whole genome shotgun (WGS) entry which is preliminary data.</text>
</comment>
<dbReference type="RefSeq" id="WP_076204701.1">
    <property type="nucleotide sequence ID" value="NZ_MBER01000054.1"/>
</dbReference>
<evidence type="ECO:0000313" key="2">
    <source>
        <dbReference type="Proteomes" id="UP000187001"/>
    </source>
</evidence>
<dbReference type="Proteomes" id="UP000187001">
    <property type="component" value="Unassembled WGS sequence"/>
</dbReference>
<evidence type="ECO:0008006" key="3">
    <source>
        <dbReference type="Google" id="ProtNLM"/>
    </source>
</evidence>
<proteinExistence type="predicted"/>
<sequence length="149" mass="14433">MSGVAVVFKQGPKTYTPADNTVVKGGDVVAAGAAPGRCVVAGATALNVVGIALNDAIAPEDVVATASGNPATLAAVPQPTKVAVAYGGMEVDGVTYTADCAEGVALVSAANGDVSPAGADPDARSIIGWCAEPGGVVVATKATGRVRTR</sequence>
<dbReference type="AlphaFoldDB" id="A0ABD6QN89"/>
<organism evidence="1 2">
    <name type="scientific">Mycolicibacterium fortuitum</name>
    <name type="common">Mycobacterium fortuitum</name>
    <dbReference type="NCBI Taxonomy" id="1766"/>
    <lineage>
        <taxon>Bacteria</taxon>
        <taxon>Bacillati</taxon>
        <taxon>Actinomycetota</taxon>
        <taxon>Actinomycetes</taxon>
        <taxon>Mycobacteriales</taxon>
        <taxon>Mycobacteriaceae</taxon>
        <taxon>Mycolicibacterium</taxon>
    </lineage>
</organism>
<evidence type="ECO:0000313" key="1">
    <source>
        <dbReference type="EMBL" id="OMC46856.1"/>
    </source>
</evidence>
<dbReference type="EMBL" id="MBER01000054">
    <property type="protein sequence ID" value="OMC46856.1"/>
    <property type="molecule type" value="Genomic_DNA"/>
</dbReference>
<protein>
    <recommendedName>
        <fullName evidence="3">Scaffolding protein</fullName>
    </recommendedName>
</protein>
<gene>
    <name evidence="1" type="ORF">A5742_25310</name>
</gene>
<reference evidence="1 2" key="1">
    <citation type="submission" date="2016-07" db="EMBL/GenBank/DDBJ databases">
        <authorList>
            <person name="Sutton G."/>
            <person name="Brinkac L."/>
            <person name="Sanka R."/>
            <person name="Adams M."/>
            <person name="Lau E."/>
            <person name="Kumar A."/>
            <person name="Macaden R."/>
        </authorList>
    </citation>
    <scope>NUCLEOTIDE SEQUENCE [LARGE SCALE GENOMIC DNA]</scope>
    <source>
        <strain evidence="1 2">GA-0871</strain>
    </source>
</reference>
<accession>A0ABD6QN89</accession>